<evidence type="ECO:0000256" key="3">
    <source>
        <dbReference type="SAM" id="SignalP"/>
    </source>
</evidence>
<gene>
    <name evidence="4" type="ORF">V7S43_000356</name>
</gene>
<keyword evidence="2" id="KW-0812">Transmembrane</keyword>
<protein>
    <recommendedName>
        <fullName evidence="6">RxLR effector protein</fullName>
    </recommendedName>
</protein>
<comment type="caution">
    <text evidence="4">The sequence shown here is derived from an EMBL/GenBank/DDBJ whole genome shotgun (WGS) entry which is preliminary data.</text>
</comment>
<keyword evidence="2" id="KW-1133">Transmembrane helix</keyword>
<sequence length="149" mass="16072">MRRARATAVVAGLLLGAAGCISALQLDEDFQIADPFEGFSDDNVTKLLDEVVVPASLESEKVVPSPDEWPNRDPTSERHTNSLPIRLPYGGALVAVEAAALLVGGATIVVLVLAKAKTRYTAIQYDYDEDYSDPLLQSLLYSDMDYAAI</sequence>
<keyword evidence="2" id="KW-0472">Membrane</keyword>
<dbReference type="EMBL" id="JBIMZQ010000001">
    <property type="protein sequence ID" value="KAL3674402.1"/>
    <property type="molecule type" value="Genomic_DNA"/>
</dbReference>
<dbReference type="Proteomes" id="UP001632037">
    <property type="component" value="Unassembled WGS sequence"/>
</dbReference>
<evidence type="ECO:0000313" key="5">
    <source>
        <dbReference type="Proteomes" id="UP001632037"/>
    </source>
</evidence>
<feature type="signal peptide" evidence="3">
    <location>
        <begin position="1"/>
        <end position="23"/>
    </location>
</feature>
<feature type="transmembrane region" description="Helical" evidence="2">
    <location>
        <begin position="89"/>
        <end position="114"/>
    </location>
</feature>
<dbReference type="PROSITE" id="PS51257">
    <property type="entry name" value="PROKAR_LIPOPROTEIN"/>
    <property type="match status" value="1"/>
</dbReference>
<feature type="compositionally biased region" description="Basic and acidic residues" evidence="1">
    <location>
        <begin position="69"/>
        <end position="80"/>
    </location>
</feature>
<proteinExistence type="predicted"/>
<feature type="region of interest" description="Disordered" evidence="1">
    <location>
        <begin position="59"/>
        <end position="80"/>
    </location>
</feature>
<reference evidence="4 5" key="1">
    <citation type="submission" date="2024-09" db="EMBL/GenBank/DDBJ databases">
        <title>Genome sequencing and assembly of Phytophthora oleae, isolate VK10A, causative agent of rot of olive drupes.</title>
        <authorList>
            <person name="Conti Taguali S."/>
            <person name="Riolo M."/>
            <person name="La Spada F."/>
            <person name="Cacciola S.O."/>
            <person name="Dionisio G."/>
        </authorList>
    </citation>
    <scope>NUCLEOTIDE SEQUENCE [LARGE SCALE GENOMIC DNA]</scope>
    <source>
        <strain evidence="4 5">VK10A</strain>
    </source>
</reference>
<keyword evidence="5" id="KW-1185">Reference proteome</keyword>
<accession>A0ABD3G5G0</accession>
<feature type="chain" id="PRO_5044767299" description="RxLR effector protein" evidence="3">
    <location>
        <begin position="24"/>
        <end position="149"/>
    </location>
</feature>
<evidence type="ECO:0000256" key="1">
    <source>
        <dbReference type="SAM" id="MobiDB-lite"/>
    </source>
</evidence>
<evidence type="ECO:0000256" key="2">
    <source>
        <dbReference type="SAM" id="Phobius"/>
    </source>
</evidence>
<dbReference type="AlphaFoldDB" id="A0ABD3G5G0"/>
<evidence type="ECO:0000313" key="4">
    <source>
        <dbReference type="EMBL" id="KAL3674402.1"/>
    </source>
</evidence>
<name>A0ABD3G5G0_9STRA</name>
<organism evidence="4 5">
    <name type="scientific">Phytophthora oleae</name>
    <dbReference type="NCBI Taxonomy" id="2107226"/>
    <lineage>
        <taxon>Eukaryota</taxon>
        <taxon>Sar</taxon>
        <taxon>Stramenopiles</taxon>
        <taxon>Oomycota</taxon>
        <taxon>Peronosporomycetes</taxon>
        <taxon>Peronosporales</taxon>
        <taxon>Peronosporaceae</taxon>
        <taxon>Phytophthora</taxon>
    </lineage>
</organism>
<keyword evidence="3" id="KW-0732">Signal</keyword>
<evidence type="ECO:0008006" key="6">
    <source>
        <dbReference type="Google" id="ProtNLM"/>
    </source>
</evidence>